<dbReference type="AlphaFoldDB" id="A0A1M6BI50"/>
<evidence type="ECO:0000313" key="1">
    <source>
        <dbReference type="EMBL" id="SHI48389.1"/>
    </source>
</evidence>
<dbReference type="Proteomes" id="UP000184080">
    <property type="component" value="Unassembled WGS sequence"/>
</dbReference>
<protein>
    <submittedName>
        <fullName evidence="1">Uncharacterized protein</fullName>
    </submittedName>
</protein>
<sequence>MEFLKDEFESVKRYFENTIYKWKVIMAFLGYGKVKVSTARVYRGKVHHKEIIGGAIWR</sequence>
<keyword evidence="2" id="KW-1185">Reference proteome</keyword>
<proteinExistence type="predicted"/>
<evidence type="ECO:0000313" key="2">
    <source>
        <dbReference type="Proteomes" id="UP000184080"/>
    </source>
</evidence>
<dbReference type="RefSeq" id="WP_178140667.1">
    <property type="nucleotide sequence ID" value="NZ_FQZO01000001.1"/>
</dbReference>
<accession>A0A1M6BI50</accession>
<dbReference type="STRING" id="1121298.SAMN05444401_0781"/>
<dbReference type="EMBL" id="FQZO01000001">
    <property type="protein sequence ID" value="SHI48389.1"/>
    <property type="molecule type" value="Genomic_DNA"/>
</dbReference>
<gene>
    <name evidence="1" type="ORF">SAMN05444401_0781</name>
</gene>
<name>A0A1M6BI50_9CLOT</name>
<reference evidence="1 2" key="1">
    <citation type="submission" date="2016-11" db="EMBL/GenBank/DDBJ databases">
        <authorList>
            <person name="Jaros S."/>
            <person name="Januszkiewicz K."/>
            <person name="Wedrychowicz H."/>
        </authorList>
    </citation>
    <scope>NUCLEOTIDE SEQUENCE [LARGE SCALE GENOMIC DNA]</scope>
    <source>
        <strain evidence="1 2">DSM 21864</strain>
    </source>
</reference>
<organism evidence="1 2">
    <name type="scientific">Clostridium amylolyticum</name>
    <dbReference type="NCBI Taxonomy" id="1121298"/>
    <lineage>
        <taxon>Bacteria</taxon>
        <taxon>Bacillati</taxon>
        <taxon>Bacillota</taxon>
        <taxon>Clostridia</taxon>
        <taxon>Eubacteriales</taxon>
        <taxon>Clostridiaceae</taxon>
        <taxon>Clostridium</taxon>
    </lineage>
</organism>